<dbReference type="EMBL" id="JAHRHY010000001">
    <property type="protein sequence ID" value="KAG9072316.1"/>
    <property type="molecule type" value="Genomic_DNA"/>
</dbReference>
<proteinExistence type="predicted"/>
<evidence type="ECO:0000256" key="1">
    <source>
        <dbReference type="SAM" id="MobiDB-lite"/>
    </source>
</evidence>
<name>A0A9P7Y6E3_9FUNG</name>
<accession>A0A9P7Y6E3</accession>
<keyword evidence="3" id="KW-1185">Reference proteome</keyword>
<dbReference type="AlphaFoldDB" id="A0A9P7Y6E3"/>
<evidence type="ECO:0000313" key="2">
    <source>
        <dbReference type="EMBL" id="KAG9072316.1"/>
    </source>
</evidence>
<feature type="compositionally biased region" description="Polar residues" evidence="1">
    <location>
        <begin position="14"/>
        <end position="28"/>
    </location>
</feature>
<evidence type="ECO:0000313" key="3">
    <source>
        <dbReference type="Proteomes" id="UP000707451"/>
    </source>
</evidence>
<organism evidence="2 3">
    <name type="scientific">Linnemannia hyalina</name>
    <dbReference type="NCBI Taxonomy" id="64524"/>
    <lineage>
        <taxon>Eukaryota</taxon>
        <taxon>Fungi</taxon>
        <taxon>Fungi incertae sedis</taxon>
        <taxon>Mucoromycota</taxon>
        <taxon>Mortierellomycotina</taxon>
        <taxon>Mortierellomycetes</taxon>
        <taxon>Mortierellales</taxon>
        <taxon>Mortierellaceae</taxon>
        <taxon>Linnemannia</taxon>
    </lineage>
</organism>
<feature type="region of interest" description="Disordered" evidence="1">
    <location>
        <begin position="13"/>
        <end position="32"/>
    </location>
</feature>
<dbReference type="Proteomes" id="UP000707451">
    <property type="component" value="Unassembled WGS sequence"/>
</dbReference>
<gene>
    <name evidence="2" type="ORF">KI688_000086</name>
</gene>
<reference evidence="2" key="1">
    <citation type="submission" date="2021-06" db="EMBL/GenBank/DDBJ databases">
        <title>Genome Sequence of Mortierella hyaline Strain SCG-10, a Cold-Adapted, Nitrate-Reducing Fungus Isolated from Soil in Minnesota, USA.</title>
        <authorList>
            <person name="Aldossari N."/>
        </authorList>
    </citation>
    <scope>NUCLEOTIDE SEQUENCE</scope>
    <source>
        <strain evidence="2">SCG-10</strain>
    </source>
</reference>
<sequence>MEALYSDYHLDQRTGVNRDNGLSDSSGSTGAGIGHQMVPAYFLWSRLKMPMMLALWRVWLAQRKSVTSLRRPGGRFRVYFPAQSRHSLLVE</sequence>
<comment type="caution">
    <text evidence="2">The sequence shown here is derived from an EMBL/GenBank/DDBJ whole genome shotgun (WGS) entry which is preliminary data.</text>
</comment>
<protein>
    <submittedName>
        <fullName evidence="2">Uncharacterized protein</fullName>
    </submittedName>
</protein>